<proteinExistence type="predicted"/>
<evidence type="ECO:0000313" key="3">
    <source>
        <dbReference type="Proteomes" id="UP000288216"/>
    </source>
</evidence>
<feature type="signal peptide" evidence="1">
    <location>
        <begin position="1"/>
        <end position="20"/>
    </location>
</feature>
<feature type="chain" id="PRO_5019221112" evidence="1">
    <location>
        <begin position="21"/>
        <end position="73"/>
    </location>
</feature>
<keyword evidence="1" id="KW-0732">Signal</keyword>
<keyword evidence="3" id="KW-1185">Reference proteome</keyword>
<dbReference type="Proteomes" id="UP000288216">
    <property type="component" value="Unassembled WGS sequence"/>
</dbReference>
<gene>
    <name evidence="2" type="ORF">scyTo_0011500</name>
</gene>
<evidence type="ECO:0000256" key="1">
    <source>
        <dbReference type="SAM" id="SignalP"/>
    </source>
</evidence>
<protein>
    <submittedName>
        <fullName evidence="2">Uncharacterized protein</fullName>
    </submittedName>
</protein>
<dbReference type="EMBL" id="BFAA01005249">
    <property type="protein sequence ID" value="GCB62678.1"/>
    <property type="molecule type" value="Genomic_DNA"/>
</dbReference>
<accession>A0A401NP39</accession>
<name>A0A401NP39_SCYTO</name>
<sequence length="73" mass="7768">MVKGLLFLLGLLVLVLPITSYSLELILPGSSFTCNKAEGSCTNIPCDSVHPPIKDSCKIGHCCKVPGNKNIPE</sequence>
<reference evidence="2 3" key="1">
    <citation type="journal article" date="2018" name="Nat. Ecol. Evol.">
        <title>Shark genomes provide insights into elasmobranch evolution and the origin of vertebrates.</title>
        <authorList>
            <person name="Hara Y"/>
            <person name="Yamaguchi K"/>
            <person name="Onimaru K"/>
            <person name="Kadota M"/>
            <person name="Koyanagi M"/>
            <person name="Keeley SD"/>
            <person name="Tatsumi K"/>
            <person name="Tanaka K"/>
            <person name="Motone F"/>
            <person name="Kageyama Y"/>
            <person name="Nozu R"/>
            <person name="Adachi N"/>
            <person name="Nishimura O"/>
            <person name="Nakagawa R"/>
            <person name="Tanegashima C"/>
            <person name="Kiyatake I"/>
            <person name="Matsumoto R"/>
            <person name="Murakumo K"/>
            <person name="Nishida K"/>
            <person name="Terakita A"/>
            <person name="Kuratani S"/>
            <person name="Sato K"/>
            <person name="Hyodo S Kuraku.S."/>
        </authorList>
    </citation>
    <scope>NUCLEOTIDE SEQUENCE [LARGE SCALE GENOMIC DNA]</scope>
</reference>
<comment type="caution">
    <text evidence="2">The sequence shown here is derived from an EMBL/GenBank/DDBJ whole genome shotgun (WGS) entry which is preliminary data.</text>
</comment>
<organism evidence="2 3">
    <name type="scientific">Scyliorhinus torazame</name>
    <name type="common">Cloudy catshark</name>
    <name type="synonym">Catulus torazame</name>
    <dbReference type="NCBI Taxonomy" id="75743"/>
    <lineage>
        <taxon>Eukaryota</taxon>
        <taxon>Metazoa</taxon>
        <taxon>Chordata</taxon>
        <taxon>Craniata</taxon>
        <taxon>Vertebrata</taxon>
        <taxon>Chondrichthyes</taxon>
        <taxon>Elasmobranchii</taxon>
        <taxon>Galeomorphii</taxon>
        <taxon>Galeoidea</taxon>
        <taxon>Carcharhiniformes</taxon>
        <taxon>Scyliorhinidae</taxon>
        <taxon>Scyliorhinus</taxon>
    </lineage>
</organism>
<evidence type="ECO:0000313" key="2">
    <source>
        <dbReference type="EMBL" id="GCB62678.1"/>
    </source>
</evidence>
<dbReference type="AlphaFoldDB" id="A0A401NP39"/>